<dbReference type="Pfam" id="PF10165">
    <property type="entry name" value="Ric8"/>
    <property type="match status" value="1"/>
</dbReference>
<accession>A0A3N4LJI9</accession>
<organism evidence="4 5">
    <name type="scientific">Terfezia boudieri ATCC MYA-4762</name>
    <dbReference type="NCBI Taxonomy" id="1051890"/>
    <lineage>
        <taxon>Eukaryota</taxon>
        <taxon>Fungi</taxon>
        <taxon>Dikarya</taxon>
        <taxon>Ascomycota</taxon>
        <taxon>Pezizomycotina</taxon>
        <taxon>Pezizomycetes</taxon>
        <taxon>Pezizales</taxon>
        <taxon>Pezizaceae</taxon>
        <taxon>Terfezia</taxon>
    </lineage>
</organism>
<sequence length="472" mass="52373">MAGQGVPKHQRVQEIISTLKEDIKEQKLSSQDRVRNLEELKVYSREAQGCESIYTLEVTGTVSAAFKSGAGIRTLCTLGFDDTSHYETSREALRCLANSLLLSAPSRQTLIDLGYADKASDRLVSDKLDDEFLLGRILLLLTYAKLDIAGLVGGHDLAANMNSAVRRHSTRCSKRKESESPLDPMEELALTEILKLMYNITHFAPDFAGLFEKSIPHIFNILNARKLASPPLQSPVTWMINAVANLQFAGNEHHLFPEDNPTRHISKLIEILDGSLHKENLELDAKHAFDDEGSVLLGVMGNMYQVATPEAKAYMRQRLLPTTEERKRPLGRGDTLSARLLNLTTEALAPKARVVTGRLLFELSDLNPGKFITNVGFGYASGFLMSNGIPVPPEALDKTVELNGTPINPVTGQTLEAEERDQKPLSEMTDEEKMREAEKMFVLFERLKKTGVVDVKNPVEAAIEGGRFQEMD</sequence>
<dbReference type="PANTHER" id="PTHR12425:SF5">
    <property type="entry name" value="SYNEMBRYN"/>
    <property type="match status" value="1"/>
</dbReference>
<keyword evidence="2" id="KW-0344">Guanine-nucleotide releasing factor</keyword>
<proteinExistence type="inferred from homology"/>
<dbReference type="Proteomes" id="UP000267821">
    <property type="component" value="Unassembled WGS sequence"/>
</dbReference>
<evidence type="ECO:0000256" key="1">
    <source>
        <dbReference type="ARBA" id="ARBA00009049"/>
    </source>
</evidence>
<dbReference type="GO" id="GO:0005737">
    <property type="term" value="C:cytoplasm"/>
    <property type="evidence" value="ECO:0007669"/>
    <property type="project" value="TreeGrafter"/>
</dbReference>
<dbReference type="AlphaFoldDB" id="A0A3N4LJI9"/>
<keyword evidence="5" id="KW-1185">Reference proteome</keyword>
<dbReference type="EMBL" id="ML121558">
    <property type="protein sequence ID" value="RPB21639.1"/>
    <property type="molecule type" value="Genomic_DNA"/>
</dbReference>
<protein>
    <recommendedName>
        <fullName evidence="6">Guanine nucleotide exchange factor</fullName>
    </recommendedName>
</protein>
<evidence type="ECO:0000313" key="5">
    <source>
        <dbReference type="Proteomes" id="UP000267821"/>
    </source>
</evidence>
<dbReference type="OrthoDB" id="5585685at2759"/>
<dbReference type="STRING" id="1051890.A0A3N4LJI9"/>
<dbReference type="GO" id="GO:0007186">
    <property type="term" value="P:G protein-coupled receptor signaling pathway"/>
    <property type="evidence" value="ECO:0007669"/>
    <property type="project" value="TreeGrafter"/>
</dbReference>
<evidence type="ECO:0000256" key="2">
    <source>
        <dbReference type="ARBA" id="ARBA00022658"/>
    </source>
</evidence>
<comment type="similarity">
    <text evidence="1">Belongs to the synembryn family.</text>
</comment>
<dbReference type="InterPro" id="IPR019318">
    <property type="entry name" value="Gua_nucleotide_exch_fac_Ric8"/>
</dbReference>
<evidence type="ECO:0000313" key="4">
    <source>
        <dbReference type="EMBL" id="RPB21639.1"/>
    </source>
</evidence>
<name>A0A3N4LJI9_9PEZI</name>
<dbReference type="GO" id="GO:0005085">
    <property type="term" value="F:guanyl-nucleotide exchange factor activity"/>
    <property type="evidence" value="ECO:0007669"/>
    <property type="project" value="UniProtKB-KW"/>
</dbReference>
<dbReference type="PANTHER" id="PTHR12425">
    <property type="entry name" value="SYNEMBRYN"/>
    <property type="match status" value="1"/>
</dbReference>
<dbReference type="GO" id="GO:0001965">
    <property type="term" value="F:G-protein alpha-subunit binding"/>
    <property type="evidence" value="ECO:0007669"/>
    <property type="project" value="TreeGrafter"/>
</dbReference>
<evidence type="ECO:0008006" key="6">
    <source>
        <dbReference type="Google" id="ProtNLM"/>
    </source>
</evidence>
<gene>
    <name evidence="4" type="ORF">L211DRAFT_862950</name>
</gene>
<keyword evidence="3" id="KW-0143">Chaperone</keyword>
<dbReference type="InParanoid" id="A0A3N4LJI9"/>
<reference evidence="4 5" key="1">
    <citation type="journal article" date="2018" name="Nat. Ecol. Evol.">
        <title>Pezizomycetes genomes reveal the molecular basis of ectomycorrhizal truffle lifestyle.</title>
        <authorList>
            <person name="Murat C."/>
            <person name="Payen T."/>
            <person name="Noel B."/>
            <person name="Kuo A."/>
            <person name="Morin E."/>
            <person name="Chen J."/>
            <person name="Kohler A."/>
            <person name="Krizsan K."/>
            <person name="Balestrini R."/>
            <person name="Da Silva C."/>
            <person name="Montanini B."/>
            <person name="Hainaut M."/>
            <person name="Levati E."/>
            <person name="Barry K.W."/>
            <person name="Belfiori B."/>
            <person name="Cichocki N."/>
            <person name="Clum A."/>
            <person name="Dockter R.B."/>
            <person name="Fauchery L."/>
            <person name="Guy J."/>
            <person name="Iotti M."/>
            <person name="Le Tacon F."/>
            <person name="Lindquist E.A."/>
            <person name="Lipzen A."/>
            <person name="Malagnac F."/>
            <person name="Mello A."/>
            <person name="Molinier V."/>
            <person name="Miyauchi S."/>
            <person name="Poulain J."/>
            <person name="Riccioni C."/>
            <person name="Rubini A."/>
            <person name="Sitrit Y."/>
            <person name="Splivallo R."/>
            <person name="Traeger S."/>
            <person name="Wang M."/>
            <person name="Zifcakova L."/>
            <person name="Wipf D."/>
            <person name="Zambonelli A."/>
            <person name="Paolocci F."/>
            <person name="Nowrousian M."/>
            <person name="Ottonello S."/>
            <person name="Baldrian P."/>
            <person name="Spatafora J.W."/>
            <person name="Henrissat B."/>
            <person name="Nagy L.G."/>
            <person name="Aury J.M."/>
            <person name="Wincker P."/>
            <person name="Grigoriev I.V."/>
            <person name="Bonfante P."/>
            <person name="Martin F.M."/>
        </authorList>
    </citation>
    <scope>NUCLEOTIDE SEQUENCE [LARGE SCALE GENOMIC DNA]</scope>
    <source>
        <strain evidence="4 5">ATCC MYA-4762</strain>
    </source>
</reference>
<evidence type="ECO:0000256" key="3">
    <source>
        <dbReference type="ARBA" id="ARBA00023186"/>
    </source>
</evidence>